<dbReference type="EMBL" id="BAAATZ010000030">
    <property type="protein sequence ID" value="GAA2735776.1"/>
    <property type="molecule type" value="Genomic_DNA"/>
</dbReference>
<dbReference type="InterPro" id="IPR004960">
    <property type="entry name" value="LipA_acyltrans"/>
</dbReference>
<keyword evidence="8" id="KW-1185">Reference proteome</keyword>
<comment type="caution">
    <text evidence="7">The sequence shown here is derived from an EMBL/GenBank/DDBJ whole genome shotgun (WGS) entry which is preliminary data.</text>
</comment>
<name>A0ABP6H2H0_9ACTN</name>
<keyword evidence="4" id="KW-0808">Transferase</keyword>
<dbReference type="PANTHER" id="PTHR30606">
    <property type="entry name" value="LIPID A BIOSYNTHESIS LAUROYL ACYLTRANSFERASE"/>
    <property type="match status" value="1"/>
</dbReference>
<evidence type="ECO:0000256" key="5">
    <source>
        <dbReference type="ARBA" id="ARBA00023136"/>
    </source>
</evidence>
<sequence length="301" mass="33616">MSGAAELRDKAFDNLYALGWTAVKHMPEGAARRLFRRIADRTWAKRGKGVRQLEKNLARVLGVPPQDPRVRRLSREAMRSYLRYWLESFRLPVMSEERIVSGMNITGYEQIERILGEGRGVVVALPHMGNYDHAGAWLVLRGRALTTVAERLKPESLFERFVAYRESLGFEILPLTGSDVSVFGVLARRLREGKVVCLVADRDLTATGIEVDFFGGPARLPGGPAALAVQTNAALLPVTLWYEKDGWGARVHEEIPDPGEGDRKARTRAMTQSLADAFAEGISAHPADWHMLQKVWVEDLS</sequence>
<keyword evidence="2" id="KW-1003">Cell membrane</keyword>
<keyword evidence="6 7" id="KW-0012">Acyltransferase</keyword>
<protein>
    <submittedName>
        <fullName evidence="7">Phosphatidylinositol mannoside acyltransferase</fullName>
    </submittedName>
</protein>
<evidence type="ECO:0000256" key="1">
    <source>
        <dbReference type="ARBA" id="ARBA00004533"/>
    </source>
</evidence>
<dbReference type="CDD" id="cd07984">
    <property type="entry name" value="LPLAT_LABLAT-like"/>
    <property type="match status" value="1"/>
</dbReference>
<evidence type="ECO:0000256" key="2">
    <source>
        <dbReference type="ARBA" id="ARBA00022475"/>
    </source>
</evidence>
<evidence type="ECO:0000256" key="4">
    <source>
        <dbReference type="ARBA" id="ARBA00022679"/>
    </source>
</evidence>
<organism evidence="7 8">
    <name type="scientific">Actinocorallia aurantiaca</name>
    <dbReference type="NCBI Taxonomy" id="46204"/>
    <lineage>
        <taxon>Bacteria</taxon>
        <taxon>Bacillati</taxon>
        <taxon>Actinomycetota</taxon>
        <taxon>Actinomycetes</taxon>
        <taxon>Streptosporangiales</taxon>
        <taxon>Thermomonosporaceae</taxon>
        <taxon>Actinocorallia</taxon>
    </lineage>
</organism>
<dbReference type="Proteomes" id="UP001501842">
    <property type="component" value="Unassembled WGS sequence"/>
</dbReference>
<dbReference type="GO" id="GO:0016746">
    <property type="term" value="F:acyltransferase activity"/>
    <property type="evidence" value="ECO:0007669"/>
    <property type="project" value="UniProtKB-KW"/>
</dbReference>
<dbReference type="Pfam" id="PF03279">
    <property type="entry name" value="Lip_A_acyltrans"/>
    <property type="match status" value="1"/>
</dbReference>
<dbReference type="RefSeq" id="WP_344455679.1">
    <property type="nucleotide sequence ID" value="NZ_BAAATZ010000030.1"/>
</dbReference>
<comment type="subcellular location">
    <subcellularLocation>
        <location evidence="1">Cell inner membrane</location>
    </subcellularLocation>
</comment>
<proteinExistence type="predicted"/>
<evidence type="ECO:0000313" key="7">
    <source>
        <dbReference type="EMBL" id="GAA2735776.1"/>
    </source>
</evidence>
<keyword evidence="5" id="KW-0472">Membrane</keyword>
<gene>
    <name evidence="7" type="ORF">GCM10010439_61410</name>
</gene>
<keyword evidence="3" id="KW-0997">Cell inner membrane</keyword>
<evidence type="ECO:0000313" key="8">
    <source>
        <dbReference type="Proteomes" id="UP001501842"/>
    </source>
</evidence>
<dbReference type="PANTHER" id="PTHR30606:SF10">
    <property type="entry name" value="PHOSPHATIDYLINOSITOL MANNOSIDE ACYLTRANSFERASE"/>
    <property type="match status" value="1"/>
</dbReference>
<evidence type="ECO:0000256" key="6">
    <source>
        <dbReference type="ARBA" id="ARBA00023315"/>
    </source>
</evidence>
<accession>A0ABP6H2H0</accession>
<reference evidence="8" key="1">
    <citation type="journal article" date="2019" name="Int. J. Syst. Evol. Microbiol.">
        <title>The Global Catalogue of Microorganisms (GCM) 10K type strain sequencing project: providing services to taxonomists for standard genome sequencing and annotation.</title>
        <authorList>
            <consortium name="The Broad Institute Genomics Platform"/>
            <consortium name="The Broad Institute Genome Sequencing Center for Infectious Disease"/>
            <person name="Wu L."/>
            <person name="Ma J."/>
        </authorList>
    </citation>
    <scope>NUCLEOTIDE SEQUENCE [LARGE SCALE GENOMIC DNA]</scope>
    <source>
        <strain evidence="8">JCM 8201</strain>
    </source>
</reference>
<evidence type="ECO:0000256" key="3">
    <source>
        <dbReference type="ARBA" id="ARBA00022519"/>
    </source>
</evidence>
<dbReference type="NCBIfam" id="NF005919">
    <property type="entry name" value="PRK07920.1"/>
    <property type="match status" value="1"/>
</dbReference>